<dbReference type="SMART" id="SM00357">
    <property type="entry name" value="CSP"/>
    <property type="match status" value="1"/>
</dbReference>
<dbReference type="GO" id="GO:0005829">
    <property type="term" value="C:cytosol"/>
    <property type="evidence" value="ECO:0007669"/>
    <property type="project" value="UniProtKB-ARBA"/>
</dbReference>
<comment type="caution">
    <text evidence="3">The sequence shown here is derived from an EMBL/GenBank/DDBJ whole genome shotgun (WGS) entry which is preliminary data.</text>
</comment>
<dbReference type="SUPFAM" id="SSF50249">
    <property type="entry name" value="Nucleic acid-binding proteins"/>
    <property type="match status" value="1"/>
</dbReference>
<reference evidence="3 4" key="1">
    <citation type="submission" date="2020-04" db="EMBL/GenBank/DDBJ databases">
        <authorList>
            <person name="Yin C."/>
        </authorList>
    </citation>
    <scope>NUCLEOTIDE SEQUENCE [LARGE SCALE GENOMIC DNA]</scope>
    <source>
        <strain evidence="3 4">Ak56</strain>
    </source>
</reference>
<keyword evidence="4" id="KW-1185">Reference proteome</keyword>
<evidence type="ECO:0000313" key="3">
    <source>
        <dbReference type="EMBL" id="NLR82744.1"/>
    </source>
</evidence>
<accession>A0A847SQY1</accession>
<feature type="compositionally biased region" description="Basic and acidic residues" evidence="1">
    <location>
        <begin position="17"/>
        <end position="30"/>
    </location>
</feature>
<dbReference type="RefSeq" id="WP_168742800.1">
    <property type="nucleotide sequence ID" value="NZ_JABAHZ010000012.1"/>
</dbReference>
<evidence type="ECO:0000259" key="2">
    <source>
        <dbReference type="PROSITE" id="PS51857"/>
    </source>
</evidence>
<dbReference type="AlphaFoldDB" id="A0A847SQY1"/>
<feature type="compositionally biased region" description="Basic and acidic residues" evidence="1">
    <location>
        <begin position="60"/>
        <end position="70"/>
    </location>
</feature>
<dbReference type="InterPro" id="IPR011129">
    <property type="entry name" value="CSD"/>
</dbReference>
<gene>
    <name evidence="3" type="ORF">HGH91_29280</name>
</gene>
<feature type="domain" description="CSD" evidence="2">
    <location>
        <begin position="82"/>
        <end position="143"/>
    </location>
</feature>
<dbReference type="Pfam" id="PF00313">
    <property type="entry name" value="CSD"/>
    <property type="match status" value="1"/>
</dbReference>
<sequence length="151" mass="16912">MGESFSKKENRNKKMKAKEDKAQKKEERKVNNSKGKSLEDMLAYVDEDGNLSSEPPKQTHRAEIDPKDIRIGATPRPPEDNTRTGIITFFNTLKGFGFITDDKSGESVFFHVNQLSEPVKERDSVSFIKEKSAKGYNAVAVTKVVSRSGKS</sequence>
<dbReference type="InterPro" id="IPR012340">
    <property type="entry name" value="NA-bd_OB-fold"/>
</dbReference>
<dbReference type="CDD" id="cd04458">
    <property type="entry name" value="CSP_CDS"/>
    <property type="match status" value="1"/>
</dbReference>
<dbReference type="InterPro" id="IPR002059">
    <property type="entry name" value="CSP_DNA-bd"/>
</dbReference>
<dbReference type="Gene3D" id="2.40.50.140">
    <property type="entry name" value="Nucleic acid-binding proteins"/>
    <property type="match status" value="1"/>
</dbReference>
<evidence type="ECO:0000256" key="1">
    <source>
        <dbReference type="SAM" id="MobiDB-lite"/>
    </source>
</evidence>
<dbReference type="GO" id="GO:0003676">
    <property type="term" value="F:nucleic acid binding"/>
    <property type="evidence" value="ECO:0007669"/>
    <property type="project" value="InterPro"/>
</dbReference>
<dbReference type="EMBL" id="JABAHZ010000012">
    <property type="protein sequence ID" value="NLR82744.1"/>
    <property type="molecule type" value="Genomic_DNA"/>
</dbReference>
<evidence type="ECO:0000313" key="4">
    <source>
        <dbReference type="Proteomes" id="UP000552864"/>
    </source>
</evidence>
<dbReference type="PROSITE" id="PS51857">
    <property type="entry name" value="CSD_2"/>
    <property type="match status" value="1"/>
</dbReference>
<organism evidence="3 4">
    <name type="scientific">Chitinophaga eiseniae</name>
    <dbReference type="NCBI Taxonomy" id="634771"/>
    <lineage>
        <taxon>Bacteria</taxon>
        <taxon>Pseudomonadati</taxon>
        <taxon>Bacteroidota</taxon>
        <taxon>Chitinophagia</taxon>
        <taxon>Chitinophagales</taxon>
        <taxon>Chitinophagaceae</taxon>
        <taxon>Chitinophaga</taxon>
    </lineage>
</organism>
<proteinExistence type="predicted"/>
<dbReference type="Proteomes" id="UP000552864">
    <property type="component" value="Unassembled WGS sequence"/>
</dbReference>
<protein>
    <submittedName>
        <fullName evidence="3">Cold shock domain-containing protein</fullName>
    </submittedName>
</protein>
<name>A0A847SQY1_9BACT</name>
<feature type="region of interest" description="Disordered" evidence="1">
    <location>
        <begin position="1"/>
        <end position="84"/>
    </location>
</feature>